<dbReference type="EMBL" id="CM000767">
    <property type="protein sequence ID" value="KXG23972.1"/>
    <property type="molecule type" value="Genomic_DNA"/>
</dbReference>
<evidence type="ECO:0000313" key="2">
    <source>
        <dbReference type="EMBL" id="KXG23972.1"/>
    </source>
</evidence>
<reference evidence="2 3" key="1">
    <citation type="journal article" date="2009" name="Nature">
        <title>The Sorghum bicolor genome and the diversification of grasses.</title>
        <authorList>
            <person name="Paterson A.H."/>
            <person name="Bowers J.E."/>
            <person name="Bruggmann R."/>
            <person name="Dubchak I."/>
            <person name="Grimwood J."/>
            <person name="Gundlach H."/>
            <person name="Haberer G."/>
            <person name="Hellsten U."/>
            <person name="Mitros T."/>
            <person name="Poliakov A."/>
            <person name="Schmutz J."/>
            <person name="Spannagl M."/>
            <person name="Tang H."/>
            <person name="Wang X."/>
            <person name="Wicker T."/>
            <person name="Bharti A.K."/>
            <person name="Chapman J."/>
            <person name="Feltus F.A."/>
            <person name="Gowik U."/>
            <person name="Grigoriev I.V."/>
            <person name="Lyons E."/>
            <person name="Maher C.A."/>
            <person name="Martis M."/>
            <person name="Narechania A."/>
            <person name="Otillar R.P."/>
            <person name="Penning B.W."/>
            <person name="Salamov A.A."/>
            <person name="Wang Y."/>
            <person name="Zhang L."/>
            <person name="Carpita N.C."/>
            <person name="Freeling M."/>
            <person name="Gingle A.R."/>
            <person name="Hash C.T."/>
            <person name="Keller B."/>
            <person name="Klein P."/>
            <person name="Kresovich S."/>
            <person name="McCann M.C."/>
            <person name="Ming R."/>
            <person name="Peterson D.G."/>
            <person name="Mehboob-ur-Rahman"/>
            <person name="Ware D."/>
            <person name="Westhoff P."/>
            <person name="Mayer K.F."/>
            <person name="Messing J."/>
            <person name="Rokhsar D.S."/>
        </authorList>
    </citation>
    <scope>NUCLEOTIDE SEQUENCE [LARGE SCALE GENOMIC DNA]</scope>
    <source>
        <strain evidence="3">cv. BTx623</strain>
    </source>
</reference>
<dbReference type="AlphaFoldDB" id="A0A1B6PE57"/>
<reference evidence="3" key="2">
    <citation type="journal article" date="2018" name="Plant J.">
        <title>The Sorghum bicolor reference genome: improved assembly, gene annotations, a transcriptome atlas, and signatures of genome organization.</title>
        <authorList>
            <person name="McCormick R.F."/>
            <person name="Truong S.K."/>
            <person name="Sreedasyam A."/>
            <person name="Jenkins J."/>
            <person name="Shu S."/>
            <person name="Sims D."/>
            <person name="Kennedy M."/>
            <person name="Amirebrahimi M."/>
            <person name="Weers B.D."/>
            <person name="McKinley B."/>
            <person name="Mattison A."/>
            <person name="Morishige D.T."/>
            <person name="Grimwood J."/>
            <person name="Schmutz J."/>
            <person name="Mullet J.E."/>
        </authorList>
    </citation>
    <scope>NUCLEOTIDE SEQUENCE [LARGE SCALE GENOMIC DNA]</scope>
    <source>
        <strain evidence="3">cv. BTx623</strain>
    </source>
</reference>
<name>A0A1B6PE57_SORBI</name>
<evidence type="ECO:0000256" key="1">
    <source>
        <dbReference type="SAM" id="MobiDB-lite"/>
    </source>
</evidence>
<protein>
    <submittedName>
        <fullName evidence="2">Uncharacterized protein</fullName>
    </submittedName>
</protein>
<dbReference type="Gramene" id="KXG23972">
    <property type="protein sequence ID" value="KXG23972"/>
    <property type="gene ID" value="SORBI_3008G166000"/>
</dbReference>
<proteinExistence type="predicted"/>
<dbReference type="Proteomes" id="UP000000768">
    <property type="component" value="Chromosome 8"/>
</dbReference>
<accession>A0A1B6PE57</accession>
<gene>
    <name evidence="2" type="ORF">SORBI_3008G166000</name>
</gene>
<keyword evidence="3" id="KW-1185">Reference proteome</keyword>
<organism evidence="2 3">
    <name type="scientific">Sorghum bicolor</name>
    <name type="common">Sorghum</name>
    <name type="synonym">Sorghum vulgare</name>
    <dbReference type="NCBI Taxonomy" id="4558"/>
    <lineage>
        <taxon>Eukaryota</taxon>
        <taxon>Viridiplantae</taxon>
        <taxon>Streptophyta</taxon>
        <taxon>Embryophyta</taxon>
        <taxon>Tracheophyta</taxon>
        <taxon>Spermatophyta</taxon>
        <taxon>Magnoliopsida</taxon>
        <taxon>Liliopsida</taxon>
        <taxon>Poales</taxon>
        <taxon>Poaceae</taxon>
        <taxon>PACMAD clade</taxon>
        <taxon>Panicoideae</taxon>
        <taxon>Andropogonodae</taxon>
        <taxon>Andropogoneae</taxon>
        <taxon>Sorghinae</taxon>
        <taxon>Sorghum</taxon>
    </lineage>
</organism>
<dbReference type="InParanoid" id="A0A1B6PE57"/>
<evidence type="ECO:0000313" key="3">
    <source>
        <dbReference type="Proteomes" id="UP000000768"/>
    </source>
</evidence>
<feature type="region of interest" description="Disordered" evidence="1">
    <location>
        <begin position="1"/>
        <end position="40"/>
    </location>
</feature>
<sequence length="83" mass="9213">MLLFEATGSSFMQPSSLSFPASHSRSSQGKNKEKRCSMNSSAWYNRSTEDTVGRKEGWHLLVAVNGSFHILISSASTPLRVRH</sequence>
<feature type="compositionally biased region" description="Polar residues" evidence="1">
    <location>
        <begin position="7"/>
        <end position="29"/>
    </location>
</feature>